<feature type="region of interest" description="Disordered" evidence="1">
    <location>
        <begin position="1"/>
        <end position="22"/>
    </location>
</feature>
<evidence type="ECO:0000256" key="1">
    <source>
        <dbReference type="SAM" id="MobiDB-lite"/>
    </source>
</evidence>
<feature type="region of interest" description="Disordered" evidence="1">
    <location>
        <begin position="152"/>
        <end position="197"/>
    </location>
</feature>
<keyword evidence="2" id="KW-1133">Transmembrane helix</keyword>
<accession>A0A5N5NQB6</accession>
<dbReference type="Pfam" id="PF12576">
    <property type="entry name" value="DUF3754"/>
    <property type="match status" value="1"/>
</dbReference>
<dbReference type="PANTHER" id="PTHR33645:SF2">
    <property type="entry name" value="FAMILY PROTEIN, PUTATIVE (DUF3754)-RELATED"/>
    <property type="match status" value="1"/>
</dbReference>
<feature type="compositionally biased region" description="Polar residues" evidence="1">
    <location>
        <begin position="179"/>
        <end position="189"/>
    </location>
</feature>
<keyword evidence="4" id="KW-1185">Reference proteome</keyword>
<dbReference type="Proteomes" id="UP000326939">
    <property type="component" value="Chromosome 2"/>
</dbReference>
<name>A0A5N5NQB6_9ROSI</name>
<dbReference type="EMBL" id="VDCV01000002">
    <property type="protein sequence ID" value="KAB5569237.1"/>
    <property type="molecule type" value="Genomic_DNA"/>
</dbReference>
<reference evidence="4" key="1">
    <citation type="journal article" date="2019" name="Gigascience">
        <title>De novo genome assembly of the endangered Acer yangbiense, a plant species with extremely small populations endemic to Yunnan Province, China.</title>
        <authorList>
            <person name="Yang J."/>
            <person name="Wariss H.M."/>
            <person name="Tao L."/>
            <person name="Zhang R."/>
            <person name="Yun Q."/>
            <person name="Hollingsworth P."/>
            <person name="Dao Z."/>
            <person name="Luo G."/>
            <person name="Guo H."/>
            <person name="Ma Y."/>
            <person name="Sun W."/>
        </authorList>
    </citation>
    <scope>NUCLEOTIDE SEQUENCE [LARGE SCALE GENOMIC DNA]</scope>
    <source>
        <strain evidence="4">cv. br00</strain>
    </source>
</reference>
<evidence type="ECO:0000256" key="2">
    <source>
        <dbReference type="SAM" id="Phobius"/>
    </source>
</evidence>
<organism evidence="3 4">
    <name type="scientific">Salix brachista</name>
    <dbReference type="NCBI Taxonomy" id="2182728"/>
    <lineage>
        <taxon>Eukaryota</taxon>
        <taxon>Viridiplantae</taxon>
        <taxon>Streptophyta</taxon>
        <taxon>Embryophyta</taxon>
        <taxon>Tracheophyta</taxon>
        <taxon>Spermatophyta</taxon>
        <taxon>Magnoliopsida</taxon>
        <taxon>eudicotyledons</taxon>
        <taxon>Gunneridae</taxon>
        <taxon>Pentapetalae</taxon>
        <taxon>rosids</taxon>
        <taxon>fabids</taxon>
        <taxon>Malpighiales</taxon>
        <taxon>Salicaceae</taxon>
        <taxon>Saliceae</taxon>
        <taxon>Salix</taxon>
    </lineage>
</organism>
<dbReference type="InterPro" id="IPR022227">
    <property type="entry name" value="DUF3754"/>
</dbReference>
<comment type="caution">
    <text evidence="3">The sequence shown here is derived from an EMBL/GenBank/DDBJ whole genome shotgun (WGS) entry which is preliminary data.</text>
</comment>
<evidence type="ECO:0000313" key="4">
    <source>
        <dbReference type="Proteomes" id="UP000326939"/>
    </source>
</evidence>
<feature type="compositionally biased region" description="Basic and acidic residues" evidence="1">
    <location>
        <begin position="161"/>
        <end position="178"/>
    </location>
</feature>
<keyword evidence="2" id="KW-0812">Transmembrane</keyword>
<dbReference type="AlphaFoldDB" id="A0A5N5NQB6"/>
<proteinExistence type="predicted"/>
<sequence>MLSLPNFTGGTTALSSPRSLAPPRSRHVVFKKATVISGYPCCRSSSRLQELSIQEPLEESREIFRLQTQEAENDPVPSDQEEERGISKIQVSREKYIPVSKAELLDAVLLKLFDSQDDDANQFLLLSSCLDSILHAEHKSILEEMRTDYPLTHSIDDEGTSDEKSGSSDGRDAADRENSGSVSNKINGNGSVGRLEEETEVERPLHFDYGLDLRNFLSSSVTNDKRCSNGECRLAVATRFQRSFMQLLNNAQFQELSAGDLMLTSALNSDYLLTLPIYVDWKKASESNAIIFRRGYATERQKGLLIVEKLDYVQSRLLQGIFFLVSKPVGKVGIWIKELTKCCLGQAIRNAFESHEIQDWIKKMTPWLEQLSLFQQSYFSNEQAPDNPPGIDQLSDTELPIWLAAQRAVSRYEGFLSPVGPRGRLFRKLLTWIGFLPPLPEKPFELDSNSSASEPRLRGKLLDEPAFQELILLYTTETSDRKPKDKDEVPALQLKIYERIPIPDLPVNTSDTAISVDAFSHFVLVSCGTDDSIVCCRKALLQSHLEIKGYSEMYLMYPVSTRKRSVRLDAATILGLLAYFINYKFEILSSPSAIFLDVVAITALIIYVTRVALGYKQTWDRYQLLVNKTLYEKTLASGFGSVHFLLDASEQQQYKEAILAYAILLKETNGQVTCHRNVGDDCERFLYDVFKVKVEMPVEEAMNTLVRLGLVTETPIGGRRTRLQAVPCEKAHEILKERWNSLLC</sequence>
<feature type="compositionally biased region" description="Low complexity" evidence="1">
    <location>
        <begin position="13"/>
        <end position="22"/>
    </location>
</feature>
<evidence type="ECO:0000313" key="3">
    <source>
        <dbReference type="EMBL" id="KAB5569237.1"/>
    </source>
</evidence>
<gene>
    <name evidence="3" type="ORF">DKX38_003030</name>
</gene>
<feature type="transmembrane region" description="Helical" evidence="2">
    <location>
        <begin position="593"/>
        <end position="613"/>
    </location>
</feature>
<dbReference type="PANTHER" id="PTHR33645">
    <property type="entry name" value="AMINOPEPTIDASE (DUF3754)"/>
    <property type="match status" value="1"/>
</dbReference>
<protein>
    <submittedName>
        <fullName evidence="3">Uncharacterized protein</fullName>
    </submittedName>
</protein>
<feature type="compositionally biased region" description="Polar residues" evidence="1">
    <location>
        <begin position="1"/>
        <end position="12"/>
    </location>
</feature>
<keyword evidence="2" id="KW-0472">Membrane</keyword>